<dbReference type="InterPro" id="IPR007016">
    <property type="entry name" value="O-antigen_ligase-rel_domated"/>
</dbReference>
<evidence type="ECO:0000256" key="3">
    <source>
        <dbReference type="ARBA" id="ARBA00022989"/>
    </source>
</evidence>
<feature type="transmembrane region" description="Helical" evidence="5">
    <location>
        <begin position="261"/>
        <end position="276"/>
    </location>
</feature>
<dbReference type="GO" id="GO:0016020">
    <property type="term" value="C:membrane"/>
    <property type="evidence" value="ECO:0007669"/>
    <property type="project" value="UniProtKB-SubCell"/>
</dbReference>
<comment type="subcellular location">
    <subcellularLocation>
        <location evidence="1">Membrane</location>
        <topology evidence="1">Multi-pass membrane protein</topology>
    </subcellularLocation>
</comment>
<reference evidence="7 8" key="1">
    <citation type="journal article" date="2016" name="Nat. Commun.">
        <title>Thousands of microbial genomes shed light on interconnected biogeochemical processes in an aquifer system.</title>
        <authorList>
            <person name="Anantharaman K."/>
            <person name="Brown C.T."/>
            <person name="Hug L.A."/>
            <person name="Sharon I."/>
            <person name="Castelle C.J."/>
            <person name="Probst A.J."/>
            <person name="Thomas B.C."/>
            <person name="Singh A."/>
            <person name="Wilkins M.J."/>
            <person name="Karaoz U."/>
            <person name="Brodie E.L."/>
            <person name="Williams K.H."/>
            <person name="Hubbard S.S."/>
            <person name="Banfield J.F."/>
        </authorList>
    </citation>
    <scope>NUCLEOTIDE SEQUENCE [LARGE SCALE GENOMIC DNA]</scope>
</reference>
<feature type="transmembrane region" description="Helical" evidence="5">
    <location>
        <begin position="35"/>
        <end position="53"/>
    </location>
</feature>
<feature type="domain" description="O-antigen ligase-related" evidence="6">
    <location>
        <begin position="270"/>
        <end position="430"/>
    </location>
</feature>
<gene>
    <name evidence="7" type="ORF">A2482_05320</name>
</gene>
<dbReference type="Pfam" id="PF04932">
    <property type="entry name" value="Wzy_C"/>
    <property type="match status" value="1"/>
</dbReference>
<feature type="transmembrane region" description="Helical" evidence="5">
    <location>
        <begin position="478"/>
        <end position="495"/>
    </location>
</feature>
<comment type="caution">
    <text evidence="7">The sequence shown here is derived from an EMBL/GenBank/DDBJ whole genome shotgun (WGS) entry which is preliminary data.</text>
</comment>
<keyword evidence="2 5" id="KW-0812">Transmembrane</keyword>
<feature type="transmembrane region" description="Helical" evidence="5">
    <location>
        <begin position="282"/>
        <end position="299"/>
    </location>
</feature>
<protein>
    <recommendedName>
        <fullName evidence="6">O-antigen ligase-related domain-containing protein</fullName>
    </recommendedName>
</protein>
<feature type="transmembrane region" description="Helical" evidence="5">
    <location>
        <begin position="84"/>
        <end position="101"/>
    </location>
</feature>
<evidence type="ECO:0000256" key="1">
    <source>
        <dbReference type="ARBA" id="ARBA00004141"/>
    </source>
</evidence>
<dbReference type="InterPro" id="IPR051533">
    <property type="entry name" value="WaaL-like"/>
</dbReference>
<feature type="transmembrane region" description="Helical" evidence="5">
    <location>
        <begin position="454"/>
        <end position="472"/>
    </location>
</feature>
<feature type="transmembrane region" description="Helical" evidence="5">
    <location>
        <begin position="60"/>
        <end position="78"/>
    </location>
</feature>
<feature type="transmembrane region" description="Helical" evidence="5">
    <location>
        <begin position="121"/>
        <end position="140"/>
    </location>
</feature>
<dbReference type="AlphaFoldDB" id="A0A1F5T7W3"/>
<sequence length="504" mass="57265">MLSFFGSYFRKTLLMILLAELLSFFVYWMRIVTDLNSIFFLIAVGLTLGLSLYKLRWGIYIALVELFIGSKGYLLALSIGEYTVSIRVGIFCAVMLAWLAWLIRKKLYRETWRNIKNQKALLVLGAFCLWGLFFAVIQGLTLKNIFLDFNAWLYFLYFLPFVAVLSDQEEISRIMQIFTACVTALAMKSLVFLFVFSHRLGVMRDFYKWGRDSGWGEFTLLKADFYRIFSQAHIFVIIGFFVLLGFLFFKGSKQYVVSSNKYLFIVLGGSLAVIFLSLSRSFWLGVAAGLLLAFSFAIYKYRLLWREWAEALLRLFVLAGLSIVILIITVAVPIPGLTTANLSGDMLKERLELAGAGVSSRWSQLPQLTTAIAKHPIIGSGWGTTITYHSQDPRILTANNPSGIYTTFAFEWGYLDIILKIGLAGLVAYLYFIYRLVKRLIIAYQDTSDRPERALIIGLLLGLAALVVIHGFSPYLNHPLGIGYLLMMLIFSNIFRTNNLLSKQ</sequence>
<evidence type="ECO:0000259" key="6">
    <source>
        <dbReference type="Pfam" id="PF04932"/>
    </source>
</evidence>
<feature type="transmembrane region" description="Helical" evidence="5">
    <location>
        <begin position="412"/>
        <end position="434"/>
    </location>
</feature>
<evidence type="ECO:0000313" key="8">
    <source>
        <dbReference type="Proteomes" id="UP000178656"/>
    </source>
</evidence>
<dbReference type="Proteomes" id="UP000178656">
    <property type="component" value="Unassembled WGS sequence"/>
</dbReference>
<feature type="transmembrane region" description="Helical" evidence="5">
    <location>
        <begin position="177"/>
        <end position="196"/>
    </location>
</feature>
<proteinExistence type="predicted"/>
<keyword evidence="3 5" id="KW-1133">Transmembrane helix</keyword>
<dbReference type="PANTHER" id="PTHR37422">
    <property type="entry name" value="TEICHURONIC ACID BIOSYNTHESIS PROTEIN TUAE"/>
    <property type="match status" value="1"/>
</dbReference>
<feature type="transmembrane region" description="Helical" evidence="5">
    <location>
        <begin position="311"/>
        <end position="334"/>
    </location>
</feature>
<evidence type="ECO:0000256" key="5">
    <source>
        <dbReference type="SAM" id="Phobius"/>
    </source>
</evidence>
<feature type="transmembrane region" description="Helical" evidence="5">
    <location>
        <begin position="146"/>
        <end position="165"/>
    </location>
</feature>
<feature type="transmembrane region" description="Helical" evidence="5">
    <location>
        <begin position="228"/>
        <end position="249"/>
    </location>
</feature>
<feature type="transmembrane region" description="Helical" evidence="5">
    <location>
        <begin position="12"/>
        <end position="29"/>
    </location>
</feature>
<evidence type="ECO:0000256" key="4">
    <source>
        <dbReference type="ARBA" id="ARBA00023136"/>
    </source>
</evidence>
<dbReference type="PANTHER" id="PTHR37422:SF13">
    <property type="entry name" value="LIPOPOLYSACCHARIDE BIOSYNTHESIS PROTEIN PA4999-RELATED"/>
    <property type="match status" value="1"/>
</dbReference>
<evidence type="ECO:0000256" key="2">
    <source>
        <dbReference type="ARBA" id="ARBA00022692"/>
    </source>
</evidence>
<evidence type="ECO:0000313" key="7">
    <source>
        <dbReference type="EMBL" id="OGF35080.1"/>
    </source>
</evidence>
<organism evidence="7 8">
    <name type="scientific">Candidatus Falkowbacteria bacterium RIFOXYC2_FULL_48_21</name>
    <dbReference type="NCBI Taxonomy" id="1798005"/>
    <lineage>
        <taxon>Bacteria</taxon>
        <taxon>Candidatus Falkowiibacteriota</taxon>
    </lineage>
</organism>
<name>A0A1F5T7W3_9BACT</name>
<keyword evidence="4 5" id="KW-0472">Membrane</keyword>
<accession>A0A1F5T7W3</accession>
<dbReference type="EMBL" id="MFGM01000058">
    <property type="protein sequence ID" value="OGF35080.1"/>
    <property type="molecule type" value="Genomic_DNA"/>
</dbReference>